<protein>
    <recommendedName>
        <fullName evidence="10">Tripartite ATP-independent periplasmic transporters DctQ component domain-containing protein</fullName>
    </recommendedName>
</protein>
<evidence type="ECO:0000256" key="5">
    <source>
        <dbReference type="ARBA" id="ARBA00022692"/>
    </source>
</evidence>
<name>A0A0M5JEH7_9BACI</name>
<dbReference type="AlphaFoldDB" id="A0A0M5JEH7"/>
<evidence type="ECO:0000313" key="12">
    <source>
        <dbReference type="Proteomes" id="UP000067625"/>
    </source>
</evidence>
<keyword evidence="7 9" id="KW-0472">Membrane</keyword>
<evidence type="ECO:0000256" key="3">
    <source>
        <dbReference type="ARBA" id="ARBA00022475"/>
    </source>
</evidence>
<keyword evidence="5 9" id="KW-0812">Transmembrane</keyword>
<evidence type="ECO:0000313" key="11">
    <source>
        <dbReference type="EMBL" id="ALC82681.1"/>
    </source>
</evidence>
<proteinExistence type="inferred from homology"/>
<reference evidence="11 12" key="2">
    <citation type="journal article" date="2016" name="Int. J. Syst. Evol. Microbiol.">
        <title>Bacillus gobiensis sp. nov., isolated from a soil sample.</title>
        <authorList>
            <person name="Liu B."/>
            <person name="Liu G.H."/>
            <person name="Cetin S."/>
            <person name="Schumann P."/>
            <person name="Pan Z.Z."/>
            <person name="Chen Q.Q."/>
        </authorList>
    </citation>
    <scope>NUCLEOTIDE SEQUENCE [LARGE SCALE GENOMIC DNA]</scope>
    <source>
        <strain evidence="11 12">FJAT-4402</strain>
    </source>
</reference>
<dbReference type="EMBL" id="CP012600">
    <property type="protein sequence ID" value="ALC82681.1"/>
    <property type="molecule type" value="Genomic_DNA"/>
</dbReference>
<organism evidence="11 12">
    <name type="scientific">Bacillus gobiensis</name>
    <dbReference type="NCBI Taxonomy" id="1441095"/>
    <lineage>
        <taxon>Bacteria</taxon>
        <taxon>Bacillati</taxon>
        <taxon>Bacillota</taxon>
        <taxon>Bacilli</taxon>
        <taxon>Bacillales</taxon>
        <taxon>Bacillaceae</taxon>
        <taxon>Bacillus</taxon>
    </lineage>
</organism>
<reference evidence="12" key="1">
    <citation type="submission" date="2015-08" db="EMBL/GenBank/DDBJ databases">
        <title>Genome sequencing project for genomic taxonomy and phylogenomics of Bacillus-like bacteria.</title>
        <authorList>
            <person name="Liu B."/>
            <person name="Wang J."/>
            <person name="Zhu Y."/>
            <person name="Liu G."/>
            <person name="Chen Q."/>
            <person name="Chen Z."/>
            <person name="Lan J."/>
            <person name="Che J."/>
            <person name="Ge C."/>
            <person name="Shi H."/>
            <person name="Pan Z."/>
            <person name="Liu X."/>
        </authorList>
    </citation>
    <scope>NUCLEOTIDE SEQUENCE [LARGE SCALE GENOMIC DNA]</scope>
    <source>
        <strain evidence="12">FJAT-4402</strain>
    </source>
</reference>
<dbReference type="GO" id="GO:0005886">
    <property type="term" value="C:plasma membrane"/>
    <property type="evidence" value="ECO:0007669"/>
    <property type="project" value="UniProtKB-SubCell"/>
</dbReference>
<dbReference type="InterPro" id="IPR007387">
    <property type="entry name" value="TRAP_DctQ"/>
</dbReference>
<dbReference type="PATRIC" id="fig|1441095.3.peg.3236"/>
<dbReference type="Proteomes" id="UP000067625">
    <property type="component" value="Chromosome"/>
</dbReference>
<dbReference type="RefSeq" id="WP_053604490.1">
    <property type="nucleotide sequence ID" value="NZ_CP012600.1"/>
</dbReference>
<evidence type="ECO:0000256" key="6">
    <source>
        <dbReference type="ARBA" id="ARBA00022989"/>
    </source>
</evidence>
<evidence type="ECO:0000256" key="1">
    <source>
        <dbReference type="ARBA" id="ARBA00004429"/>
    </source>
</evidence>
<evidence type="ECO:0000256" key="9">
    <source>
        <dbReference type="SAM" id="Phobius"/>
    </source>
</evidence>
<evidence type="ECO:0000256" key="7">
    <source>
        <dbReference type="ARBA" id="ARBA00023136"/>
    </source>
</evidence>
<dbReference type="PANTHER" id="PTHR35011">
    <property type="entry name" value="2,3-DIKETO-L-GULONATE TRAP TRANSPORTER SMALL PERMEASE PROTEIN YIAM"/>
    <property type="match status" value="1"/>
</dbReference>
<keyword evidence="12" id="KW-1185">Reference proteome</keyword>
<dbReference type="InterPro" id="IPR055348">
    <property type="entry name" value="DctQ"/>
</dbReference>
<feature type="transmembrane region" description="Helical" evidence="9">
    <location>
        <begin position="84"/>
        <end position="103"/>
    </location>
</feature>
<comment type="subcellular location">
    <subcellularLocation>
        <location evidence="1">Cell inner membrane</location>
        <topology evidence="1">Multi-pass membrane protein</topology>
    </subcellularLocation>
</comment>
<feature type="transmembrane region" description="Helical" evidence="9">
    <location>
        <begin position="45"/>
        <end position="63"/>
    </location>
</feature>
<keyword evidence="6 9" id="KW-1133">Transmembrane helix</keyword>
<keyword evidence="3" id="KW-1003">Cell membrane</keyword>
<dbReference type="Pfam" id="PF04290">
    <property type="entry name" value="DctQ"/>
    <property type="match status" value="1"/>
</dbReference>
<gene>
    <name evidence="11" type="ORF">AM592_14660</name>
</gene>
<accession>A0A0M5JEH7</accession>
<dbReference type="PANTHER" id="PTHR35011:SF2">
    <property type="entry name" value="2,3-DIKETO-L-GULONATE TRAP TRANSPORTER SMALL PERMEASE PROTEIN YIAM"/>
    <property type="match status" value="1"/>
</dbReference>
<keyword evidence="4" id="KW-0997">Cell inner membrane</keyword>
<dbReference type="OrthoDB" id="9815614at2"/>
<dbReference type="STRING" id="1441095.AM592_14660"/>
<feature type="transmembrane region" description="Helical" evidence="9">
    <location>
        <begin position="12"/>
        <end position="33"/>
    </location>
</feature>
<evidence type="ECO:0000256" key="4">
    <source>
        <dbReference type="ARBA" id="ARBA00022519"/>
    </source>
</evidence>
<evidence type="ECO:0000259" key="10">
    <source>
        <dbReference type="Pfam" id="PF04290"/>
    </source>
</evidence>
<comment type="similarity">
    <text evidence="8">Belongs to the TRAP transporter small permease family.</text>
</comment>
<dbReference type="GO" id="GO:0015740">
    <property type="term" value="P:C4-dicarboxylate transport"/>
    <property type="evidence" value="ECO:0007669"/>
    <property type="project" value="TreeGrafter"/>
</dbReference>
<evidence type="ECO:0000256" key="8">
    <source>
        <dbReference type="ARBA" id="ARBA00038436"/>
    </source>
</evidence>
<dbReference type="GO" id="GO:0022857">
    <property type="term" value="F:transmembrane transporter activity"/>
    <property type="evidence" value="ECO:0007669"/>
    <property type="project" value="TreeGrafter"/>
</dbReference>
<keyword evidence="2" id="KW-0813">Transport</keyword>
<feature type="transmembrane region" description="Helical" evidence="9">
    <location>
        <begin position="123"/>
        <end position="144"/>
    </location>
</feature>
<evidence type="ECO:0000256" key="2">
    <source>
        <dbReference type="ARBA" id="ARBA00022448"/>
    </source>
</evidence>
<feature type="domain" description="Tripartite ATP-independent periplasmic transporters DctQ component" evidence="10">
    <location>
        <begin position="21"/>
        <end position="148"/>
    </location>
</feature>
<sequence>MLALLDKKLEEILLVAALAFIVILVSLQVLTRYVLDVSLGWSEELSRYILIWIAWIGTSYAVRVNSHIRVELIKKIIPKHLLKWFECFVLFIWFLFAFFLAYQGTILIMKMKMTGQLSPSIEIPMWILYLIVPIGGGLMSIRLLQKMYIVLSSKEREG</sequence>